<keyword evidence="1" id="KW-0472">Membrane</keyword>
<proteinExistence type="predicted"/>
<evidence type="ECO:0000256" key="1">
    <source>
        <dbReference type="SAM" id="Phobius"/>
    </source>
</evidence>
<feature type="transmembrane region" description="Helical" evidence="1">
    <location>
        <begin position="290"/>
        <end position="311"/>
    </location>
</feature>
<sequence length="340" mass="35258">MTAFPRRAAIVAAVATTVYLALRVYWAAGGVLGLTVCAPGESDRAALASGCDADTAVLGFWPGWGAVGLAALAVGVVAAAPRRGTVTEAGLWGATAAFVVVSFPGHLLFQIPAGLAGRATDWRDVVHRLAQLGLALLLARVAVASAKSRRCGHDRRQGTSPVARWARRSAYAACALPVLGFSVPHLLWVLGIPFGASEQTLTEIRTDLDPATAIALCAVPALGGFVSLGLGMRWGRVLFGRRIPRMLALVPGAVVSAALTAYGVIGIALMTRDLSAGTATWTDLAREWSIFGTELVFLAWGLALSAATWGYHLAARDRCGTCERADDGVPPPAPSVTSPA</sequence>
<name>A0A841FN61_9ACTN</name>
<keyword evidence="3" id="KW-1185">Reference proteome</keyword>
<accession>A0A841FN61</accession>
<gene>
    <name evidence="2" type="ORF">HNR73_001227</name>
</gene>
<feature type="transmembrane region" description="Helical" evidence="1">
    <location>
        <begin position="129"/>
        <end position="148"/>
    </location>
</feature>
<feature type="transmembrane region" description="Helical" evidence="1">
    <location>
        <begin position="246"/>
        <end position="270"/>
    </location>
</feature>
<keyword evidence="1" id="KW-1133">Transmembrane helix</keyword>
<dbReference type="RefSeq" id="WP_184786243.1">
    <property type="nucleotide sequence ID" value="NZ_BONT01000097.1"/>
</dbReference>
<dbReference type="EMBL" id="JACHGT010000002">
    <property type="protein sequence ID" value="MBB6033380.1"/>
    <property type="molecule type" value="Genomic_DNA"/>
</dbReference>
<organism evidence="2 3">
    <name type="scientific">Phytomonospora endophytica</name>
    <dbReference type="NCBI Taxonomy" id="714109"/>
    <lineage>
        <taxon>Bacteria</taxon>
        <taxon>Bacillati</taxon>
        <taxon>Actinomycetota</taxon>
        <taxon>Actinomycetes</taxon>
        <taxon>Micromonosporales</taxon>
        <taxon>Micromonosporaceae</taxon>
        <taxon>Phytomonospora</taxon>
    </lineage>
</organism>
<feature type="transmembrane region" description="Helical" evidence="1">
    <location>
        <begin position="211"/>
        <end position="234"/>
    </location>
</feature>
<comment type="caution">
    <text evidence="2">The sequence shown here is derived from an EMBL/GenBank/DDBJ whole genome shotgun (WGS) entry which is preliminary data.</text>
</comment>
<reference evidence="2 3" key="1">
    <citation type="submission" date="2020-08" db="EMBL/GenBank/DDBJ databases">
        <title>Genomic Encyclopedia of Type Strains, Phase IV (KMG-IV): sequencing the most valuable type-strain genomes for metagenomic binning, comparative biology and taxonomic classification.</title>
        <authorList>
            <person name="Goeker M."/>
        </authorList>
    </citation>
    <scope>NUCLEOTIDE SEQUENCE [LARGE SCALE GENOMIC DNA]</scope>
    <source>
        <strain evidence="2 3">YIM 65646</strain>
    </source>
</reference>
<feature type="transmembrane region" description="Helical" evidence="1">
    <location>
        <begin position="91"/>
        <end position="109"/>
    </location>
</feature>
<evidence type="ECO:0000313" key="2">
    <source>
        <dbReference type="EMBL" id="MBB6033380.1"/>
    </source>
</evidence>
<evidence type="ECO:0000313" key="3">
    <source>
        <dbReference type="Proteomes" id="UP000548476"/>
    </source>
</evidence>
<dbReference type="Proteomes" id="UP000548476">
    <property type="component" value="Unassembled WGS sequence"/>
</dbReference>
<keyword evidence="1" id="KW-0812">Transmembrane</keyword>
<feature type="transmembrane region" description="Helical" evidence="1">
    <location>
        <begin position="169"/>
        <end position="191"/>
    </location>
</feature>
<protein>
    <submittedName>
        <fullName evidence="2">Uncharacterized protein</fullName>
    </submittedName>
</protein>
<feature type="transmembrane region" description="Helical" evidence="1">
    <location>
        <begin position="57"/>
        <end position="79"/>
    </location>
</feature>
<dbReference type="AlphaFoldDB" id="A0A841FN61"/>